<dbReference type="AlphaFoldDB" id="A0A7Y0EZB4"/>
<name>A0A7Y0EZB4_9BIFI</name>
<dbReference type="InterPro" id="IPR019650">
    <property type="entry name" value="DUF2513"/>
</dbReference>
<sequence>MRRDMDFVRHILQVCEESDNPVNASVFVDNEHPLKLVLHHYRIMAQADLVDAAFNGTWNGGTMRATINELTWQGHEFLDATRSDTLWTKTKQKVGATLGTVSFATLSHLAETLADKALGI</sequence>
<comment type="caution">
    <text evidence="1">The sequence shown here is derived from an EMBL/GenBank/DDBJ whole genome shotgun (WGS) entry which is preliminary data.</text>
</comment>
<protein>
    <recommendedName>
        <fullName evidence="3">DUF2513 domain-containing protein</fullName>
    </recommendedName>
</protein>
<gene>
    <name evidence="1" type="ORF">G1C97_1075</name>
</gene>
<reference evidence="1 2" key="1">
    <citation type="submission" date="2020-02" db="EMBL/GenBank/DDBJ databases">
        <title>Characterization of phylogenetic diversity of novel bifidobacterial species isolated in Czech ZOOs.</title>
        <authorList>
            <person name="Lugli G.A."/>
            <person name="Vera N.B."/>
            <person name="Ventura M."/>
        </authorList>
    </citation>
    <scope>NUCLEOTIDE SEQUENCE [LARGE SCALE GENOMIC DNA]</scope>
    <source>
        <strain evidence="1 2">DSM 109959</strain>
    </source>
</reference>
<evidence type="ECO:0000313" key="2">
    <source>
        <dbReference type="Proteomes" id="UP000543419"/>
    </source>
</evidence>
<evidence type="ECO:0008006" key="3">
    <source>
        <dbReference type="Google" id="ProtNLM"/>
    </source>
</evidence>
<dbReference type="EMBL" id="JAAIIG010000003">
    <property type="protein sequence ID" value="NMM98126.1"/>
    <property type="molecule type" value="Genomic_DNA"/>
</dbReference>
<keyword evidence="2" id="KW-1185">Reference proteome</keyword>
<proteinExistence type="predicted"/>
<dbReference type="RefSeq" id="WP_169240870.1">
    <property type="nucleotide sequence ID" value="NZ_JAAIIG010000003.1"/>
</dbReference>
<evidence type="ECO:0000313" key="1">
    <source>
        <dbReference type="EMBL" id="NMM98126.1"/>
    </source>
</evidence>
<accession>A0A7Y0EZB4</accession>
<dbReference type="Pfam" id="PF10711">
    <property type="entry name" value="DUF2513"/>
    <property type="match status" value="1"/>
</dbReference>
<organism evidence="1 2">
    <name type="scientific">Bifidobacterium olomucense</name>
    <dbReference type="NCBI Taxonomy" id="2675324"/>
    <lineage>
        <taxon>Bacteria</taxon>
        <taxon>Bacillati</taxon>
        <taxon>Actinomycetota</taxon>
        <taxon>Actinomycetes</taxon>
        <taxon>Bifidobacteriales</taxon>
        <taxon>Bifidobacteriaceae</taxon>
        <taxon>Bifidobacterium</taxon>
    </lineage>
</organism>
<dbReference type="Proteomes" id="UP000543419">
    <property type="component" value="Unassembled WGS sequence"/>
</dbReference>